<dbReference type="AlphaFoldDB" id="A0A174JSM9"/>
<dbReference type="Proteomes" id="UP000095766">
    <property type="component" value="Unassembled WGS sequence"/>
</dbReference>
<proteinExistence type="predicted"/>
<evidence type="ECO:0000313" key="1">
    <source>
        <dbReference type="EMBL" id="CUP02774.1"/>
    </source>
</evidence>
<reference evidence="1 2" key="1">
    <citation type="submission" date="2015-09" db="EMBL/GenBank/DDBJ databases">
        <authorList>
            <consortium name="Pathogen Informatics"/>
        </authorList>
    </citation>
    <scope>NUCLEOTIDE SEQUENCE [LARGE SCALE GENOMIC DNA]</scope>
    <source>
        <strain evidence="1 2">2789STDY5834898</strain>
    </source>
</reference>
<evidence type="ECO:0000313" key="2">
    <source>
        <dbReference type="Proteomes" id="UP000095766"/>
    </source>
</evidence>
<gene>
    <name evidence="1" type="ORF">ERS852510_00689</name>
</gene>
<dbReference type="EMBL" id="CZAO01000002">
    <property type="protein sequence ID" value="CUP02774.1"/>
    <property type="molecule type" value="Genomic_DNA"/>
</dbReference>
<accession>A0A174JSM9</accession>
<organism evidence="1 2">
    <name type="scientific">Bacteroides uniformis</name>
    <dbReference type="NCBI Taxonomy" id="820"/>
    <lineage>
        <taxon>Bacteria</taxon>
        <taxon>Pseudomonadati</taxon>
        <taxon>Bacteroidota</taxon>
        <taxon>Bacteroidia</taxon>
        <taxon>Bacteroidales</taxon>
        <taxon>Bacteroidaceae</taxon>
        <taxon>Bacteroides</taxon>
    </lineage>
</organism>
<name>A0A174JSM9_BACUN</name>
<protein>
    <submittedName>
        <fullName evidence="1">Uncharacterized protein</fullName>
    </submittedName>
</protein>
<sequence length="344" mass="39585">MDVEILTSICRDHLLNLDGNKILPLFCLPENYLNELGSTIQIVQNAELLSPSLYVELKKQIKSSISDDIYKSIQGAKPQEVIDIIDKYIRTQTTFKGLENLMTSCLPQIGKLINVEAQFKYICLGLDLFGYRPENKCKVITNIDTDASHLFYASNCDYFVTEDRKLRDKAIAIYSYYRIQTKVISPEDLLVLLKDPEKQYFSFDYAESCIEKYGTPRIENDGAHYTIMSSPVFGLFNVCHKLDSYWGYSGRIKSGLFRYCFQNTPYLYYDEIESFLNLFEGFISDENKESFRHNYVSPILSGDISITDKAKFDLEILDKGIHITLLSDPFTPVPCPMMQMIISQ</sequence>